<proteinExistence type="predicted"/>
<dbReference type="Proteomes" id="UP000594688">
    <property type="component" value="Chromosome"/>
</dbReference>
<dbReference type="AlphaFoldDB" id="A0A7T0BYL9"/>
<accession>A0A7T0BYL9</accession>
<name>A0A7T0BYL9_9BACT</name>
<dbReference type="KEGG" id="nli:G3M70_16225"/>
<evidence type="ECO:0008006" key="3">
    <source>
        <dbReference type="Google" id="ProtNLM"/>
    </source>
</evidence>
<dbReference type="EMBL" id="CP048685">
    <property type="protein sequence ID" value="QPJ63339.1"/>
    <property type="molecule type" value="Genomic_DNA"/>
</dbReference>
<gene>
    <name evidence="1" type="ORF">G3M70_16225</name>
</gene>
<sequence length="502" mass="55443">MVPEFNSAESLRIIFQNDPSLKVQTLKLASLDQFIKNFVPGQVVSGKVIDQLSSGKNLVELNGHRAAVEFNQPQSPGRSFQVRVEQLSPTPIFKLLEGTVKQKNQNPSAIKGSSKASAGLLDHVKVSNASQKTLPSPPVYSLKEISAFGLTPDNQVPGRLNLVIDSNTVQVSLRGREVTLFHSNTALLEGTELSIKAEPKGDGFILAVRGSENQNPALKLLQSLLPGRQPLTQLIKDFEGAFFRLSESEAKTIPNELKSRLQETLNVLKAVQSEPVEAKAIRENIARTGASFESRLSRFLENPTGSGLKQAVTQDFKGQLQELSRVLEKRFGAGIKTGDGTFQSLGRQTQAIIQNLDIHQLTQVVARQENHPMSLMIPNMLEPQGRPIKVFYREDGDDPKSNKTEGKKKYTLVFFLELSQLGNVRLDARVQNKTLGLNVAVENEEVLGFVKDGFEIFQKQLKEMGFESEINGQVNPEKIQEPIDELPEGVFKSLSSLVDVRT</sequence>
<evidence type="ECO:0000313" key="2">
    <source>
        <dbReference type="Proteomes" id="UP000594688"/>
    </source>
</evidence>
<organism evidence="1 2">
    <name type="scientific">Candidatus Nitronauta litoralis</name>
    <dbReference type="NCBI Taxonomy" id="2705533"/>
    <lineage>
        <taxon>Bacteria</taxon>
        <taxon>Pseudomonadati</taxon>
        <taxon>Nitrospinota/Tectimicrobiota group</taxon>
        <taxon>Nitrospinota</taxon>
        <taxon>Nitrospinia</taxon>
        <taxon>Nitrospinales</taxon>
        <taxon>Nitrospinaceae</taxon>
        <taxon>Candidatus Nitronauta</taxon>
    </lineage>
</organism>
<reference evidence="1 2" key="1">
    <citation type="submission" date="2020-02" db="EMBL/GenBank/DDBJ databases">
        <title>Genomic and physiological characterization of two novel Nitrospinaceae genera.</title>
        <authorList>
            <person name="Mueller A.J."/>
            <person name="Jung M.-Y."/>
            <person name="Strachan C.R."/>
            <person name="Herbold C.W."/>
            <person name="Kirkegaard R.H."/>
            <person name="Daims H."/>
        </authorList>
    </citation>
    <scope>NUCLEOTIDE SEQUENCE [LARGE SCALE GENOMIC DNA]</scope>
    <source>
        <strain evidence="1">EB</strain>
    </source>
</reference>
<evidence type="ECO:0000313" key="1">
    <source>
        <dbReference type="EMBL" id="QPJ63339.1"/>
    </source>
</evidence>
<protein>
    <recommendedName>
        <fullName evidence="3">Flagellar hook-length control protein FliK</fullName>
    </recommendedName>
</protein>